<dbReference type="NCBIfam" id="TIGR01341">
    <property type="entry name" value="aconitase_1"/>
    <property type="match status" value="1"/>
</dbReference>
<evidence type="ECO:0000256" key="3">
    <source>
        <dbReference type="ARBA" id="ARBA00007185"/>
    </source>
</evidence>
<dbReference type="PROSITE" id="PS00450">
    <property type="entry name" value="ACONITASE_1"/>
    <property type="match status" value="1"/>
</dbReference>
<accession>A0A103RIG8</accession>
<evidence type="ECO:0000256" key="8">
    <source>
        <dbReference type="ARBA" id="ARBA00023239"/>
    </source>
</evidence>
<dbReference type="Gene3D" id="3.20.19.10">
    <property type="entry name" value="Aconitase, domain 4"/>
    <property type="match status" value="1"/>
</dbReference>
<evidence type="ECO:0000313" key="13">
    <source>
        <dbReference type="EMBL" id="KVG68410.1"/>
    </source>
</evidence>
<keyword evidence="7 10" id="KW-0411">Iron-sulfur</keyword>
<organism evidence="13 14">
    <name type="scientific">Burkholderia ubonensis</name>
    <dbReference type="NCBI Taxonomy" id="101571"/>
    <lineage>
        <taxon>Bacteria</taxon>
        <taxon>Pseudomonadati</taxon>
        <taxon>Pseudomonadota</taxon>
        <taxon>Betaproteobacteria</taxon>
        <taxon>Burkholderiales</taxon>
        <taxon>Burkholderiaceae</taxon>
        <taxon>Burkholderia</taxon>
        <taxon>Burkholderia cepacia complex</taxon>
    </lineage>
</organism>
<dbReference type="EMBL" id="LOXM01000114">
    <property type="protein sequence ID" value="KVG68410.1"/>
    <property type="molecule type" value="Genomic_DNA"/>
</dbReference>
<feature type="domain" description="Aconitase/3-isopropylmalate dehydratase large subunit alpha/beta/alpha" evidence="11">
    <location>
        <begin position="75"/>
        <end position="544"/>
    </location>
</feature>
<dbReference type="Pfam" id="PF00694">
    <property type="entry name" value="Aconitase_C"/>
    <property type="match status" value="1"/>
</dbReference>
<dbReference type="UniPathway" id="UPA00223">
    <property type="reaction ID" value="UER00718"/>
</dbReference>
<protein>
    <recommendedName>
        <fullName evidence="10">Aconitate hydratase</fullName>
        <shortName evidence="10">Aconitase</shortName>
        <ecNumber evidence="10">4.2.1.3</ecNumber>
    </recommendedName>
</protein>
<dbReference type="InterPro" id="IPR015928">
    <property type="entry name" value="Aconitase/3IPM_dehydase_swvl"/>
</dbReference>
<dbReference type="InterPro" id="IPR000573">
    <property type="entry name" value="AconitaseA/IPMdHydase_ssu_swvl"/>
</dbReference>
<comment type="caution">
    <text evidence="13">The sequence shown here is derived from an EMBL/GenBank/DDBJ whole genome shotgun (WGS) entry which is preliminary data.</text>
</comment>
<dbReference type="FunFam" id="3.20.19.10:FF:000001">
    <property type="entry name" value="Aconitate hydratase"/>
    <property type="match status" value="1"/>
</dbReference>
<dbReference type="GO" id="GO:0046872">
    <property type="term" value="F:metal ion binding"/>
    <property type="evidence" value="ECO:0007669"/>
    <property type="project" value="UniProtKB-KW"/>
</dbReference>
<dbReference type="GO" id="GO:0003994">
    <property type="term" value="F:aconitate hydratase activity"/>
    <property type="evidence" value="ECO:0007669"/>
    <property type="project" value="UniProtKB-EC"/>
</dbReference>
<dbReference type="InterPro" id="IPR018136">
    <property type="entry name" value="Aconitase_4Fe-4S_BS"/>
</dbReference>
<dbReference type="Proteomes" id="UP000064029">
    <property type="component" value="Unassembled WGS sequence"/>
</dbReference>
<dbReference type="PRINTS" id="PR00415">
    <property type="entry name" value="ACONITASE"/>
</dbReference>
<proteinExistence type="inferred from homology"/>
<keyword evidence="4 10" id="KW-0004">4Fe-4S</keyword>
<dbReference type="Gene3D" id="3.30.499.10">
    <property type="entry name" value="Aconitase, domain 3"/>
    <property type="match status" value="2"/>
</dbReference>
<sequence>MVNLRDFIRRFPGTDDTNLRFVSLRDVARRHPRVARFPVTVRILLEAALRHAADDPSGTATPGGLLDWRPGSHAEIPVWVSRVLLQDASGIPLLGDLAAMRAAAVRAGVPAGAIRPRLPIDLVIDHSVVVDAYGDDDARLANLATEYRLNDERFRFVKWATQAFDDLRVFAPGSGIVHQINLEFVAGVIAERDGFVFPDSVVGTDSHTTMINGLGVLGWGVGGLEGEIALLGEPLFQRAPDVVAVHLTGRLGADVCATDAALHLTHALRGFGVVGKFLEFVGPGARALSLPDRATIANMAPEYGATTAYFSVDDATLAYLLQTGRPAAAVERIRAYYAEQDLFGIPDANELDYSDVLTIDLSAVRPTLAGPARPQQKIALADVPASLPNVPEAPDANSPDASRPDHGAVVLAAITSCTNTANPSAILAAGLLARNAAARGLRPPRYVKTVLAPGSRAVTRYLERAGLLKPLEDLGFFVAAYGCASCVGNTGALAAGVEDEIRARNLTVAAVLSGNRNFEGRIHRDVKANYLASPALVVAFALAGTIMRNLGVEPLGRDSAGAAVFLADLQPSAAELDALVAAVVDERAYAGLYQDAGGAADEWTRIAAPGGALFAWDDASDYFVEPPFFAPLDGAPGPAPVREARVLAVLGDGVTTDHISPVGDIAADSVAAHYLRARGVVPHEFNSYGARRGNHHVMMRGTFANPRLRNRVTGDGFARSTRDGASRSLFEVAVENQQDGVPSVIVAGDAYGSGSARDWAARGTALLGIAAVIARGFERIHRSNLALLGVLPVEVPASSALDAVAWTGAERIDIEFDAGTSALRPPATVVVSRDGAELARVAATLRIDTAAEWEYLRGGGVLRSVFARHLAAARDWMADVPAPSESGAAA</sequence>
<evidence type="ECO:0000256" key="10">
    <source>
        <dbReference type="RuleBase" id="RU361275"/>
    </source>
</evidence>
<comment type="cofactor">
    <cofactor evidence="1">
        <name>[4Fe-4S] cluster</name>
        <dbReference type="ChEBI" id="CHEBI:49883"/>
    </cofactor>
</comment>
<evidence type="ECO:0000256" key="9">
    <source>
        <dbReference type="ARBA" id="ARBA00023501"/>
    </source>
</evidence>
<dbReference type="GO" id="GO:0051539">
    <property type="term" value="F:4 iron, 4 sulfur cluster binding"/>
    <property type="evidence" value="ECO:0007669"/>
    <property type="project" value="UniProtKB-KW"/>
</dbReference>
<dbReference type="InterPro" id="IPR006249">
    <property type="entry name" value="Aconitase/IRP2"/>
</dbReference>
<evidence type="ECO:0000256" key="6">
    <source>
        <dbReference type="ARBA" id="ARBA00023004"/>
    </source>
</evidence>
<feature type="domain" description="Aconitase A/isopropylmalate dehydratase small subunit swivel" evidence="12">
    <location>
        <begin position="672"/>
        <end position="796"/>
    </location>
</feature>
<dbReference type="AlphaFoldDB" id="A0A103RIG8"/>
<dbReference type="GO" id="GO:0006099">
    <property type="term" value="P:tricarboxylic acid cycle"/>
    <property type="evidence" value="ECO:0007669"/>
    <property type="project" value="UniProtKB-UniPathway"/>
</dbReference>
<comment type="catalytic activity">
    <reaction evidence="9 10">
        <text>citrate = D-threo-isocitrate</text>
        <dbReference type="Rhea" id="RHEA:10336"/>
        <dbReference type="ChEBI" id="CHEBI:15562"/>
        <dbReference type="ChEBI" id="CHEBI:16947"/>
        <dbReference type="EC" id="4.2.1.3"/>
    </reaction>
</comment>
<name>A0A103RIG8_9BURK</name>
<evidence type="ECO:0000256" key="1">
    <source>
        <dbReference type="ARBA" id="ARBA00001966"/>
    </source>
</evidence>
<evidence type="ECO:0000256" key="2">
    <source>
        <dbReference type="ARBA" id="ARBA00004717"/>
    </source>
</evidence>
<dbReference type="OrthoDB" id="9034476at2"/>
<comment type="function">
    <text evidence="10">Catalyzes the isomerization of citrate to isocitrate via cis-aconitate.</text>
</comment>
<dbReference type="SUPFAM" id="SSF52016">
    <property type="entry name" value="LeuD/IlvD-like"/>
    <property type="match status" value="1"/>
</dbReference>
<dbReference type="NCBIfam" id="NF009520">
    <property type="entry name" value="PRK12881.1"/>
    <property type="match status" value="1"/>
</dbReference>
<dbReference type="RefSeq" id="WP_059751347.1">
    <property type="nucleotide sequence ID" value="NZ_LOXM01000114.1"/>
</dbReference>
<evidence type="ECO:0000256" key="4">
    <source>
        <dbReference type="ARBA" id="ARBA00022485"/>
    </source>
</evidence>
<gene>
    <name evidence="13" type="ORF">WJ33_23570</name>
</gene>
<evidence type="ECO:0000259" key="11">
    <source>
        <dbReference type="Pfam" id="PF00330"/>
    </source>
</evidence>
<evidence type="ECO:0000259" key="12">
    <source>
        <dbReference type="Pfam" id="PF00694"/>
    </source>
</evidence>
<keyword evidence="8 10" id="KW-0456">Lyase</keyword>
<keyword evidence="5" id="KW-0479">Metal-binding</keyword>
<dbReference type="InterPro" id="IPR015931">
    <property type="entry name" value="Acnase/IPM_dHydase_lsu_aba_1/3"/>
</dbReference>
<evidence type="ECO:0000256" key="5">
    <source>
        <dbReference type="ARBA" id="ARBA00022723"/>
    </source>
</evidence>
<dbReference type="EC" id="4.2.1.3" evidence="10"/>
<dbReference type="InterPro" id="IPR036008">
    <property type="entry name" value="Aconitase_4Fe-4S_dom"/>
</dbReference>
<dbReference type="InterPro" id="IPR001030">
    <property type="entry name" value="Acoase/IPM_deHydtase_lsu_aba"/>
</dbReference>
<dbReference type="PANTHER" id="PTHR11670">
    <property type="entry name" value="ACONITASE/IRON-RESPONSIVE ELEMENT FAMILY MEMBER"/>
    <property type="match status" value="1"/>
</dbReference>
<keyword evidence="6 10" id="KW-0408">Iron</keyword>
<reference evidence="13 14" key="1">
    <citation type="submission" date="2015-11" db="EMBL/GenBank/DDBJ databases">
        <title>Expanding the genomic diversity of Burkholderia species for the development of highly accurate diagnostics.</title>
        <authorList>
            <person name="Sahl J."/>
            <person name="Keim P."/>
            <person name="Wagner D."/>
        </authorList>
    </citation>
    <scope>NUCLEOTIDE SEQUENCE [LARGE SCALE GENOMIC DNA]</scope>
    <source>
        <strain evidence="13 14">MSMB2036</strain>
    </source>
</reference>
<dbReference type="Gene3D" id="6.10.190.10">
    <property type="match status" value="1"/>
</dbReference>
<dbReference type="Pfam" id="PF00330">
    <property type="entry name" value="Aconitase"/>
    <property type="match status" value="1"/>
</dbReference>
<evidence type="ECO:0000313" key="14">
    <source>
        <dbReference type="Proteomes" id="UP000064029"/>
    </source>
</evidence>
<evidence type="ECO:0000256" key="7">
    <source>
        <dbReference type="ARBA" id="ARBA00023014"/>
    </source>
</evidence>
<comment type="pathway">
    <text evidence="2">Carbohydrate metabolism; tricarboxylic acid cycle; isocitrate from oxaloacetate: step 2/2.</text>
</comment>
<dbReference type="NCBIfam" id="NF006757">
    <property type="entry name" value="PRK09277.1"/>
    <property type="match status" value="1"/>
</dbReference>
<dbReference type="SUPFAM" id="SSF53732">
    <property type="entry name" value="Aconitase iron-sulfur domain"/>
    <property type="match status" value="1"/>
</dbReference>
<comment type="similarity">
    <text evidence="3 10">Belongs to the aconitase/IPM isomerase family.</text>
</comment>